<organism evidence="5 6">
    <name type="scientific">Agromyces atrinae</name>
    <dbReference type="NCBI Taxonomy" id="592376"/>
    <lineage>
        <taxon>Bacteria</taxon>
        <taxon>Bacillati</taxon>
        <taxon>Actinomycetota</taxon>
        <taxon>Actinomycetes</taxon>
        <taxon>Micrococcales</taxon>
        <taxon>Microbacteriaceae</taxon>
        <taxon>Agromyces</taxon>
    </lineage>
</organism>
<evidence type="ECO:0000259" key="3">
    <source>
        <dbReference type="PROSITE" id="PS50983"/>
    </source>
</evidence>
<feature type="signal peptide" evidence="2">
    <location>
        <begin position="1"/>
        <end position="32"/>
    </location>
</feature>
<dbReference type="OrthoDB" id="9797850at2"/>
<comment type="caution">
    <text evidence="5">The sequence shown here is derived from an EMBL/GenBank/DDBJ whole genome shotgun (WGS) entry which is preliminary data.</text>
</comment>
<comment type="similarity">
    <text evidence="1">Belongs to the bacterial solute-binding protein 8 family.</text>
</comment>
<dbReference type="Gene3D" id="3.40.50.1980">
    <property type="entry name" value="Nitrogenase molybdenum iron protein domain"/>
    <property type="match status" value="2"/>
</dbReference>
<dbReference type="Proteomes" id="UP000581087">
    <property type="component" value="Unassembled WGS sequence"/>
</dbReference>
<proteinExistence type="inferred from homology"/>
<dbReference type="Pfam" id="PF01497">
    <property type="entry name" value="Peripla_BP_2"/>
    <property type="match status" value="1"/>
</dbReference>
<gene>
    <name evidence="4" type="ORF">BJ972_002706</name>
    <name evidence="5" type="ORF">ESP50_00235</name>
</gene>
<evidence type="ECO:0000256" key="2">
    <source>
        <dbReference type="SAM" id="SignalP"/>
    </source>
</evidence>
<dbReference type="PANTHER" id="PTHR30535:SF7">
    <property type="entry name" value="IRON(III) DICITRATE-BINDING PROTEIN"/>
    <property type="match status" value="1"/>
</dbReference>
<protein>
    <submittedName>
        <fullName evidence="4">Iron complex transport system substrate-binding protein</fullName>
    </submittedName>
</protein>
<feature type="domain" description="Fe/B12 periplasmic-binding" evidence="3">
    <location>
        <begin position="57"/>
        <end position="329"/>
    </location>
</feature>
<evidence type="ECO:0000313" key="6">
    <source>
        <dbReference type="Proteomes" id="UP000292686"/>
    </source>
</evidence>
<dbReference type="RefSeq" id="WP_129171937.1">
    <property type="nucleotide sequence ID" value="NZ_JACCBI010000001.1"/>
</dbReference>
<evidence type="ECO:0000313" key="4">
    <source>
        <dbReference type="EMBL" id="NYD68187.1"/>
    </source>
</evidence>
<keyword evidence="6" id="KW-1185">Reference proteome</keyword>
<dbReference type="PROSITE" id="PS51257">
    <property type="entry name" value="PROKAR_LIPOPROTEIN"/>
    <property type="match status" value="1"/>
</dbReference>
<dbReference type="Proteomes" id="UP000292686">
    <property type="component" value="Unassembled WGS sequence"/>
</dbReference>
<dbReference type="EMBL" id="JACCBI010000001">
    <property type="protein sequence ID" value="NYD68187.1"/>
    <property type="molecule type" value="Genomic_DNA"/>
</dbReference>
<dbReference type="SUPFAM" id="SSF53807">
    <property type="entry name" value="Helical backbone' metal receptor"/>
    <property type="match status" value="1"/>
</dbReference>
<sequence>MTTAPTRLAFAAVAAVAAIGLAGCSTPGDASAESAGAYPLTIDNCGTELTIESEPETILTIGTSAVSLLDAAGASDRIIARSGEFGAELPDGLENPPTDAEIVDPSDPTTEKIVGAGADIVVGYGLFNSTDDDLAAAGITNIVIDGECSHDAALSDPTDFDAIFADVERLATVFGTTDAADARLTELRAELTELESSVPADAERETAAVVYYFSSSSTLSARGGQGIANDILDRAGFDNVYGDEPSVYLEANIETLLAADPDTIVIAYGLYGETFDEAKAHFLSEPGAAELSAVVNDRVVGVLGGDLSPDPDAVRGFRAVLEATGRISE</sequence>
<evidence type="ECO:0000313" key="7">
    <source>
        <dbReference type="Proteomes" id="UP000581087"/>
    </source>
</evidence>
<dbReference type="EMBL" id="SDPM01000001">
    <property type="protein sequence ID" value="RXZ87672.1"/>
    <property type="molecule type" value="Genomic_DNA"/>
</dbReference>
<keyword evidence="2" id="KW-0732">Signal</keyword>
<reference evidence="4 7" key="2">
    <citation type="submission" date="2020-07" db="EMBL/GenBank/DDBJ databases">
        <title>Sequencing the genomes of 1000 actinobacteria strains.</title>
        <authorList>
            <person name="Klenk H.-P."/>
        </authorList>
    </citation>
    <scope>NUCLEOTIDE SEQUENCE [LARGE SCALE GENOMIC DNA]</scope>
    <source>
        <strain evidence="4 7">DSM 23870</strain>
    </source>
</reference>
<feature type="chain" id="PRO_5033830413" evidence="2">
    <location>
        <begin position="33"/>
        <end position="329"/>
    </location>
</feature>
<dbReference type="AlphaFoldDB" id="A0A4Q2MCB3"/>
<dbReference type="InterPro" id="IPR050902">
    <property type="entry name" value="ABC_Transporter_SBP"/>
</dbReference>
<evidence type="ECO:0000256" key="1">
    <source>
        <dbReference type="ARBA" id="ARBA00008814"/>
    </source>
</evidence>
<dbReference type="InterPro" id="IPR002491">
    <property type="entry name" value="ABC_transptr_periplasmic_BD"/>
</dbReference>
<reference evidence="5 6" key="1">
    <citation type="submission" date="2019-01" db="EMBL/GenBank/DDBJ databases">
        <title>Agromyces.</title>
        <authorList>
            <person name="Li J."/>
        </authorList>
    </citation>
    <scope>NUCLEOTIDE SEQUENCE [LARGE SCALE GENOMIC DNA]</scope>
    <source>
        <strain evidence="5 6">DSM 23870</strain>
    </source>
</reference>
<name>A0A4Q2MCB3_9MICO</name>
<dbReference type="PROSITE" id="PS50983">
    <property type="entry name" value="FE_B12_PBP"/>
    <property type="match status" value="1"/>
</dbReference>
<accession>A0A4Q2MCB3</accession>
<evidence type="ECO:0000313" key="5">
    <source>
        <dbReference type="EMBL" id="RXZ87672.1"/>
    </source>
</evidence>
<dbReference type="PANTHER" id="PTHR30535">
    <property type="entry name" value="VITAMIN B12-BINDING PROTEIN"/>
    <property type="match status" value="1"/>
</dbReference>